<accession>A0A2M9HEJ9</accession>
<dbReference type="PROSITE" id="PS00444">
    <property type="entry name" value="POLYPRENYL_SYNTHASE_2"/>
    <property type="match status" value="1"/>
</dbReference>
<dbReference type="InterPro" id="IPR000092">
    <property type="entry name" value="Polyprenyl_synt"/>
</dbReference>
<evidence type="ECO:0000256" key="4">
    <source>
        <dbReference type="ARBA" id="ARBA00022723"/>
    </source>
</evidence>
<comment type="caution">
    <text evidence="7">The sequence shown here is derived from an EMBL/GenBank/DDBJ whole genome shotgun (WGS) entry which is preliminary data.</text>
</comment>
<evidence type="ECO:0000256" key="5">
    <source>
        <dbReference type="ARBA" id="ARBA00022842"/>
    </source>
</evidence>
<evidence type="ECO:0000256" key="6">
    <source>
        <dbReference type="RuleBase" id="RU004466"/>
    </source>
</evidence>
<keyword evidence="5" id="KW-0460">Magnesium</keyword>
<name>A0A2M9HEJ9_9BIFI</name>
<dbReference type="EMBL" id="PEBK01000005">
    <property type="protein sequence ID" value="PJM75250.1"/>
    <property type="molecule type" value="Genomic_DNA"/>
</dbReference>
<proteinExistence type="inferred from homology"/>
<evidence type="ECO:0000313" key="7">
    <source>
        <dbReference type="EMBL" id="PJM75250.1"/>
    </source>
</evidence>
<dbReference type="OrthoDB" id="4497239at2"/>
<dbReference type="RefSeq" id="WP_100513075.1">
    <property type="nucleotide sequence ID" value="NZ_PEBK01000005.1"/>
</dbReference>
<keyword evidence="8" id="KW-1185">Reference proteome</keyword>
<dbReference type="Pfam" id="PF00348">
    <property type="entry name" value="polyprenyl_synt"/>
    <property type="match status" value="1"/>
</dbReference>
<dbReference type="SFLD" id="SFLDS00005">
    <property type="entry name" value="Isoprenoid_Synthase_Type_I"/>
    <property type="match status" value="1"/>
</dbReference>
<dbReference type="InterPro" id="IPR033749">
    <property type="entry name" value="Polyprenyl_synt_CS"/>
</dbReference>
<keyword evidence="4" id="KW-0479">Metal-binding</keyword>
<dbReference type="CDD" id="cd00685">
    <property type="entry name" value="Trans_IPPS_HT"/>
    <property type="match status" value="1"/>
</dbReference>
<dbReference type="Proteomes" id="UP000231451">
    <property type="component" value="Unassembled WGS sequence"/>
</dbReference>
<comment type="cofactor">
    <cofactor evidence="1">
        <name>Mg(2+)</name>
        <dbReference type="ChEBI" id="CHEBI:18420"/>
    </cofactor>
</comment>
<protein>
    <submittedName>
        <fullName evidence="7">Serralysin</fullName>
    </submittedName>
</protein>
<dbReference type="PANTHER" id="PTHR12001:SF85">
    <property type="entry name" value="SHORT CHAIN ISOPRENYL DIPHOSPHATE SYNTHASE"/>
    <property type="match status" value="1"/>
</dbReference>
<dbReference type="InterPro" id="IPR008949">
    <property type="entry name" value="Isoprenoid_synthase_dom_sf"/>
</dbReference>
<comment type="similarity">
    <text evidence="2 6">Belongs to the FPP/GGPP synthase family.</text>
</comment>
<dbReference type="SUPFAM" id="SSF48576">
    <property type="entry name" value="Terpenoid synthases"/>
    <property type="match status" value="1"/>
</dbReference>
<evidence type="ECO:0000313" key="8">
    <source>
        <dbReference type="Proteomes" id="UP000231451"/>
    </source>
</evidence>
<gene>
    <name evidence="7" type="ORF">CSQ87_06605</name>
</gene>
<dbReference type="PANTHER" id="PTHR12001">
    <property type="entry name" value="GERANYLGERANYL PYROPHOSPHATE SYNTHASE"/>
    <property type="match status" value="1"/>
</dbReference>
<keyword evidence="3 6" id="KW-0808">Transferase</keyword>
<organism evidence="7 8">
    <name type="scientific">Bifidobacterium simiarum</name>
    <dbReference type="NCBI Taxonomy" id="2045441"/>
    <lineage>
        <taxon>Bacteria</taxon>
        <taxon>Bacillati</taxon>
        <taxon>Actinomycetota</taxon>
        <taxon>Actinomycetes</taxon>
        <taxon>Bifidobacteriales</taxon>
        <taxon>Bifidobacteriaceae</taxon>
        <taxon>Bifidobacterium</taxon>
    </lineage>
</organism>
<evidence type="ECO:0000256" key="2">
    <source>
        <dbReference type="ARBA" id="ARBA00006706"/>
    </source>
</evidence>
<dbReference type="GO" id="GO:0004659">
    <property type="term" value="F:prenyltransferase activity"/>
    <property type="evidence" value="ECO:0007669"/>
    <property type="project" value="InterPro"/>
</dbReference>
<dbReference type="GO" id="GO:0008299">
    <property type="term" value="P:isoprenoid biosynthetic process"/>
    <property type="evidence" value="ECO:0007669"/>
    <property type="project" value="InterPro"/>
</dbReference>
<dbReference type="GO" id="GO:0046872">
    <property type="term" value="F:metal ion binding"/>
    <property type="evidence" value="ECO:0007669"/>
    <property type="project" value="UniProtKB-KW"/>
</dbReference>
<dbReference type="Gene3D" id="1.10.600.10">
    <property type="entry name" value="Farnesyl Diphosphate Synthase"/>
    <property type="match status" value="1"/>
</dbReference>
<dbReference type="PROSITE" id="PS00723">
    <property type="entry name" value="POLYPRENYL_SYNTHASE_1"/>
    <property type="match status" value="1"/>
</dbReference>
<reference evidence="7 8" key="1">
    <citation type="submission" date="2017-10" db="EMBL/GenBank/DDBJ databases">
        <title>Draft genome sequences of strains TRE 1, TRE 9, TRE H and TRI 7, isolated from tamarins, belonging to four potential novel Bifidobacterium species.</title>
        <authorList>
            <person name="Mattarelli P."/>
            <person name="Modesto M."/>
            <person name="Puglisi E."/>
            <person name="Morelli L."/>
            <person name="Spezio C."/>
            <person name="Bonetti A."/>
            <person name="Sandri C."/>
        </authorList>
    </citation>
    <scope>NUCLEOTIDE SEQUENCE [LARGE SCALE GENOMIC DNA]</scope>
    <source>
        <strain evidence="8">TRI7</strain>
    </source>
</reference>
<evidence type="ECO:0000256" key="3">
    <source>
        <dbReference type="ARBA" id="ARBA00022679"/>
    </source>
</evidence>
<dbReference type="AlphaFoldDB" id="A0A2M9HEJ9"/>
<sequence length="385" mass="42034">MTVINRPADERETIEREAIERRIGTLIRETCGADPSLLGSDACAGVYADTLRQALTSSEGGKRLRAMLVMAVFDALHDETLHDETLRDDVRDLACAIEVFQTAALVHDDIIDDSDMRRGRPSAHRALAETMRRSFDDVSPRLAASMGGGLGIMLGDLLATSSVAIVNGAASRMPDGAAIIDSFLLMHRDVEIGQVLDLAAERIDLNDTTSMRSNSLAVFRWKTASYTTIAPIRLGLLACGVDHDTARRLSERIGTPLGTAFQLADDLLDVCADPTVTGKPVGGDIREGKRTVLLADALDAAGDDDAAYLRRCFEAAGRDDDDVRRVIALFHGTGAVQRSRERITDLWRQSREAIEDSRRALRRPDRFATVMTDACARFIPADLRD</sequence>
<evidence type="ECO:0000256" key="1">
    <source>
        <dbReference type="ARBA" id="ARBA00001946"/>
    </source>
</evidence>